<evidence type="ECO:0000313" key="1">
    <source>
        <dbReference type="EMBL" id="OAD53555.1"/>
    </source>
</evidence>
<reference evidence="1 2" key="1">
    <citation type="submission" date="2015-07" db="EMBL/GenBank/DDBJ databases">
        <title>The genome of Eufriesea mexicana.</title>
        <authorList>
            <person name="Pan H."/>
            <person name="Kapheim K."/>
        </authorList>
    </citation>
    <scope>NUCLEOTIDE SEQUENCE [LARGE SCALE GENOMIC DNA]</scope>
    <source>
        <strain evidence="1">0111107269</strain>
        <tissue evidence="1">Whole body</tissue>
    </source>
</reference>
<name>A0A310SH08_9HYME</name>
<organism evidence="1 2">
    <name type="scientific">Eufriesea mexicana</name>
    <dbReference type="NCBI Taxonomy" id="516756"/>
    <lineage>
        <taxon>Eukaryota</taxon>
        <taxon>Metazoa</taxon>
        <taxon>Ecdysozoa</taxon>
        <taxon>Arthropoda</taxon>
        <taxon>Hexapoda</taxon>
        <taxon>Insecta</taxon>
        <taxon>Pterygota</taxon>
        <taxon>Neoptera</taxon>
        <taxon>Endopterygota</taxon>
        <taxon>Hymenoptera</taxon>
        <taxon>Apocrita</taxon>
        <taxon>Aculeata</taxon>
        <taxon>Apoidea</taxon>
        <taxon>Anthophila</taxon>
        <taxon>Apidae</taxon>
        <taxon>Eufriesea</taxon>
    </lineage>
</organism>
<dbReference type="AlphaFoldDB" id="A0A310SH08"/>
<dbReference type="Proteomes" id="UP000250275">
    <property type="component" value="Unassembled WGS sequence"/>
</dbReference>
<accession>A0A310SH08</accession>
<gene>
    <name evidence="1" type="ORF">WN48_09772</name>
</gene>
<dbReference type="OrthoDB" id="7617269at2759"/>
<protein>
    <submittedName>
        <fullName evidence="1">Uncharacterized protein</fullName>
    </submittedName>
</protein>
<dbReference type="EMBL" id="KQ766853">
    <property type="protein sequence ID" value="OAD53555.1"/>
    <property type="molecule type" value="Genomic_DNA"/>
</dbReference>
<sequence length="901" mass="103584">MVTQTILAGCANKEETGISGNTASMIPRLRLTTAFVDARGVNCLSGLRHCLPFHISPKIIERRKQFWDQFFEKYIDQTSDTTEFKIVLKKEPVYNKSLDVIQYWVDTGYLPYTKFRMDENKQSDIGSLITAKCISSSPSSCNNSSSSSVDTAAYILSNMNTTNKAETMAIVEGAKDDKLIISQNTQNTKITEPTIDKVLESSTENIVVQRNLDANVNKDILSNTVHKLTDDKLIDNNTPNYNKLMDERLMYAFDDSIKTNSYIKQNLLNMNLSHIKRTSLSKENFVLDNSIRKSGHHKKLYNSEDSPVDVIEMSSNNRSIISKLKQNLHPALGFGCKLSRKSKMNKKRRTTQFSIISKNLMNISQFSITSHNRSKPEKNKSDLKRSLVTNNNIINNSIIDQHLVKCNTDQYMNRFVPINESTNKQDNLNKSVHHVDKTDIKKYKKSNDIKPKFKNLNPIVYLTQLSKDDIKTHKKSKILMNNRRKINTIQLSKRNMLTRRQKKLNKVTDLTNSNSTIRFDKADIQGYKRPNSTVMLNLNPLVHLKRLSEFEILKYKKFVDMKKNFKILNARVLLNRLSKFDIERYTNVNNNKVISKGDILPTFIQMQDNNVNINDHTGFSASNCSNASLSIINLANEDTTSDQSTLLMRKCDSILFDNSSADNLSVFSKCSSQLYSMTTKADNVLETKKRFNEKGKESDKIESMIDKHKSKVDTEENYNTRNRKLRTDVLKTNLKNSNKSKRLPLAKTEIIYKNNSIQGNNNKKKPHTILVSDDDDEFVKLLHCSKDMQKLKLKQRYKEFYKNFNSPVKKTEDIGKCNNTNSSILLDQTLPKSIVEKKEGDPYPSKNKKFLQACNLSMEEDNQTKTKLLSNMNLIQNRNRFRLNHLCYKTKIIESDTESKS</sequence>
<proteinExistence type="predicted"/>
<keyword evidence="2" id="KW-1185">Reference proteome</keyword>
<evidence type="ECO:0000313" key="2">
    <source>
        <dbReference type="Proteomes" id="UP000250275"/>
    </source>
</evidence>